<feature type="region of interest" description="Disordered" evidence="1">
    <location>
        <begin position="43"/>
        <end position="62"/>
    </location>
</feature>
<feature type="compositionally biased region" description="Polar residues" evidence="1">
    <location>
        <begin position="1"/>
        <end position="11"/>
    </location>
</feature>
<dbReference type="EMBL" id="MU167402">
    <property type="protein sequence ID" value="KAG0141111.1"/>
    <property type="molecule type" value="Genomic_DNA"/>
</dbReference>
<protein>
    <submittedName>
        <fullName evidence="2">Uncharacterized protein</fullName>
    </submittedName>
</protein>
<name>A0A9P6T6R1_9BASI</name>
<reference evidence="2" key="1">
    <citation type="submission" date="2013-11" db="EMBL/GenBank/DDBJ databases">
        <title>Genome sequence of the fusiform rust pathogen reveals effectors for host alternation and coevolution with pine.</title>
        <authorList>
            <consortium name="DOE Joint Genome Institute"/>
            <person name="Smith K."/>
            <person name="Pendleton A."/>
            <person name="Kubisiak T."/>
            <person name="Anderson C."/>
            <person name="Salamov A."/>
            <person name="Aerts A."/>
            <person name="Riley R."/>
            <person name="Clum A."/>
            <person name="Lindquist E."/>
            <person name="Ence D."/>
            <person name="Campbell M."/>
            <person name="Kronenberg Z."/>
            <person name="Feau N."/>
            <person name="Dhillon B."/>
            <person name="Hamelin R."/>
            <person name="Burleigh J."/>
            <person name="Smith J."/>
            <person name="Yandell M."/>
            <person name="Nelson C."/>
            <person name="Grigoriev I."/>
            <person name="Davis J."/>
        </authorList>
    </citation>
    <scope>NUCLEOTIDE SEQUENCE</scope>
    <source>
        <strain evidence="2">G11</strain>
    </source>
</reference>
<evidence type="ECO:0000313" key="3">
    <source>
        <dbReference type="Proteomes" id="UP000886653"/>
    </source>
</evidence>
<feature type="region of interest" description="Disordered" evidence="1">
    <location>
        <begin position="1"/>
        <end position="35"/>
    </location>
</feature>
<sequence length="138" mass="15796">MNNSPDFSPSTLIPGIRHIKETSPPEEITTDTEDSLLRTPTIMAEHRLPRPVPPTSPHDLNDKDDDYALITIINRHTDNINKFITKIPTLEKDEANFARWKECTAMALFEMTGVLAYWTLNSPKRDSKWDMAVDHCAY</sequence>
<accession>A0A9P6T6R1</accession>
<evidence type="ECO:0000313" key="2">
    <source>
        <dbReference type="EMBL" id="KAG0141111.1"/>
    </source>
</evidence>
<proteinExistence type="predicted"/>
<evidence type="ECO:0000256" key="1">
    <source>
        <dbReference type="SAM" id="MobiDB-lite"/>
    </source>
</evidence>
<keyword evidence="3" id="KW-1185">Reference proteome</keyword>
<organism evidence="2 3">
    <name type="scientific">Cronartium quercuum f. sp. fusiforme G11</name>
    <dbReference type="NCBI Taxonomy" id="708437"/>
    <lineage>
        <taxon>Eukaryota</taxon>
        <taxon>Fungi</taxon>
        <taxon>Dikarya</taxon>
        <taxon>Basidiomycota</taxon>
        <taxon>Pucciniomycotina</taxon>
        <taxon>Pucciniomycetes</taxon>
        <taxon>Pucciniales</taxon>
        <taxon>Coleosporiaceae</taxon>
        <taxon>Cronartium</taxon>
    </lineage>
</organism>
<comment type="caution">
    <text evidence="2">The sequence shown here is derived from an EMBL/GenBank/DDBJ whole genome shotgun (WGS) entry which is preliminary data.</text>
</comment>
<dbReference type="Proteomes" id="UP000886653">
    <property type="component" value="Unassembled WGS sequence"/>
</dbReference>
<dbReference type="AlphaFoldDB" id="A0A9P6T6R1"/>
<gene>
    <name evidence="2" type="ORF">CROQUDRAFT_99197</name>
</gene>